<name>A0A062VC52_9PROT</name>
<evidence type="ECO:0000256" key="3">
    <source>
        <dbReference type="SAM" id="Phobius"/>
    </source>
</evidence>
<dbReference type="AlphaFoldDB" id="A0A062VC52"/>
<dbReference type="STRING" id="1280954.HPO_03874"/>
<keyword evidence="3" id="KW-0812">Transmembrane</keyword>
<dbReference type="eggNOG" id="COG0318">
    <property type="taxonomic scope" value="Bacteria"/>
</dbReference>
<feature type="domain" description="AMP-binding enzyme C-terminal" evidence="5">
    <location>
        <begin position="472"/>
        <end position="548"/>
    </location>
</feature>
<dbReference type="RefSeq" id="WP_035594687.1">
    <property type="nucleotide sequence ID" value="NZ_ARYM01000003.1"/>
</dbReference>
<dbReference type="PANTHER" id="PTHR43201">
    <property type="entry name" value="ACYL-COA SYNTHETASE"/>
    <property type="match status" value="1"/>
</dbReference>
<dbReference type="InterPro" id="IPR020845">
    <property type="entry name" value="AMP-binding_CS"/>
</dbReference>
<dbReference type="InterPro" id="IPR000873">
    <property type="entry name" value="AMP-dep_synth/lig_dom"/>
</dbReference>
<comment type="similarity">
    <text evidence="1">Belongs to the ATP-dependent AMP-binding enzyme family.</text>
</comment>
<keyword evidence="2" id="KW-0436">Ligase</keyword>
<dbReference type="OrthoDB" id="6187882at2"/>
<keyword evidence="7" id="KW-1185">Reference proteome</keyword>
<proteinExistence type="inferred from homology"/>
<evidence type="ECO:0000259" key="5">
    <source>
        <dbReference type="Pfam" id="PF13193"/>
    </source>
</evidence>
<dbReference type="PANTHER" id="PTHR43201:SF5">
    <property type="entry name" value="MEDIUM-CHAIN ACYL-COA LIGASE ACSF2, MITOCHONDRIAL"/>
    <property type="match status" value="1"/>
</dbReference>
<dbReference type="InterPro" id="IPR045851">
    <property type="entry name" value="AMP-bd_C_sf"/>
</dbReference>
<dbReference type="PATRIC" id="fig|1280954.3.peg.788"/>
<dbReference type="GO" id="GO:0031956">
    <property type="term" value="F:medium-chain fatty acid-CoA ligase activity"/>
    <property type="evidence" value="ECO:0007669"/>
    <property type="project" value="TreeGrafter"/>
</dbReference>
<evidence type="ECO:0000256" key="1">
    <source>
        <dbReference type="ARBA" id="ARBA00006432"/>
    </source>
</evidence>
<keyword evidence="3" id="KW-0472">Membrane</keyword>
<dbReference type="GO" id="GO:0006631">
    <property type="term" value="P:fatty acid metabolic process"/>
    <property type="evidence" value="ECO:0007669"/>
    <property type="project" value="TreeGrafter"/>
</dbReference>
<dbReference type="Proteomes" id="UP000027100">
    <property type="component" value="Unassembled WGS sequence"/>
</dbReference>
<dbReference type="Gene3D" id="3.40.50.980">
    <property type="match status" value="2"/>
</dbReference>
<keyword evidence="3" id="KW-1133">Transmembrane helix</keyword>
<dbReference type="PROSITE" id="PS00455">
    <property type="entry name" value="AMP_BINDING"/>
    <property type="match status" value="1"/>
</dbReference>
<dbReference type="Pfam" id="PF13193">
    <property type="entry name" value="AMP-binding_C"/>
    <property type="match status" value="1"/>
</dbReference>
<feature type="domain" description="AMP-dependent synthetase/ligase" evidence="4">
    <location>
        <begin position="51"/>
        <end position="421"/>
    </location>
</feature>
<dbReference type="EMBL" id="ARYM01000003">
    <property type="protein sequence ID" value="KDA00009.1"/>
    <property type="molecule type" value="Genomic_DNA"/>
</dbReference>
<dbReference type="Gene3D" id="3.30.300.30">
    <property type="match status" value="1"/>
</dbReference>
<dbReference type="SUPFAM" id="SSF56801">
    <property type="entry name" value="Acetyl-CoA synthetase-like"/>
    <property type="match status" value="1"/>
</dbReference>
<protein>
    <submittedName>
        <fullName evidence="6">Feruloyl-CoA synthetase</fullName>
    </submittedName>
</protein>
<evidence type="ECO:0000313" key="7">
    <source>
        <dbReference type="Proteomes" id="UP000027100"/>
    </source>
</evidence>
<reference evidence="6 7" key="1">
    <citation type="journal article" date="2014" name="Antonie Van Leeuwenhoek">
        <title>Hyphomonas beringensis sp. nov. and Hyphomonas chukchiensis sp. nov., isolated from surface seawater of the Bering Sea and Chukchi Sea.</title>
        <authorList>
            <person name="Li C."/>
            <person name="Lai Q."/>
            <person name="Li G."/>
            <person name="Dong C."/>
            <person name="Wang J."/>
            <person name="Liao Y."/>
            <person name="Shao Z."/>
        </authorList>
    </citation>
    <scope>NUCLEOTIDE SEQUENCE [LARGE SCALE GENOMIC DNA]</scope>
    <source>
        <strain evidence="6 7">PS728</strain>
    </source>
</reference>
<dbReference type="Gene3D" id="2.30.38.10">
    <property type="entry name" value="Luciferase, Domain 3"/>
    <property type="match status" value="1"/>
</dbReference>
<evidence type="ECO:0000256" key="2">
    <source>
        <dbReference type="ARBA" id="ARBA00022598"/>
    </source>
</evidence>
<gene>
    <name evidence="6" type="ORF">HPO_03874</name>
</gene>
<evidence type="ECO:0000313" key="6">
    <source>
        <dbReference type="EMBL" id="KDA00009.1"/>
    </source>
</evidence>
<evidence type="ECO:0000259" key="4">
    <source>
        <dbReference type="Pfam" id="PF00501"/>
    </source>
</evidence>
<organism evidence="6 7">
    <name type="scientific">Hyphomonas polymorpha PS728</name>
    <dbReference type="NCBI Taxonomy" id="1280954"/>
    <lineage>
        <taxon>Bacteria</taxon>
        <taxon>Pseudomonadati</taxon>
        <taxon>Pseudomonadota</taxon>
        <taxon>Alphaproteobacteria</taxon>
        <taxon>Hyphomonadales</taxon>
        <taxon>Hyphomonadaceae</taxon>
        <taxon>Hyphomonas</taxon>
    </lineage>
</organism>
<accession>A0A062VC52</accession>
<comment type="caution">
    <text evidence="6">The sequence shown here is derived from an EMBL/GenBank/DDBJ whole genome shotgun (WGS) entry which is preliminary data.</text>
</comment>
<dbReference type="InterPro" id="IPR025110">
    <property type="entry name" value="AMP-bd_C"/>
</dbReference>
<dbReference type="Pfam" id="PF00501">
    <property type="entry name" value="AMP-binding"/>
    <property type="match status" value="1"/>
</dbReference>
<feature type="transmembrane region" description="Helical" evidence="3">
    <location>
        <begin position="104"/>
        <end position="123"/>
    </location>
</feature>
<sequence>MHYAELLKAREELTGPGGAFEIIEADILGNRIRTYKNAPPSVREVWLSTLQFADRPYLVYQDERLTYGEAHEIANSTANWLLAQGVKPGDRVAIAMRNYPEWMLIYWACLAVGITVVGMNAWWTAEEMDYGLSDSAPKVLFLDAERLARVQEKPDMVKGMQLVGVRIPDMPAGLIDWSVVAAHGGALPEVTVDPDSDACIFYTSGTTGFPKGAQLTHRGCVSNLFNMLFAGASSALAVERATGVSPPAEPPIPVTLITTPLFHVTANNCGAYATTAAGGKLVLMYRWEAGEALRIIEKERVSSMSGVPVMARELINHPDFEKTDTSSLLALAGGGAQVPPDLVLKIEKQVATARPSTGYGMTETCGIITSVSGDFFVDKPDSAGPAMPSFEAKCVDDNGKTVGPGEVGELWVRGSSVIKGYINRPEATAASITDGWLHTGDVARIDEDGFIFIVDRKKDMVLRGGENIYCAEVESSIYRHNGVAECCVFGVPDDRLGEEVGVAVVAKPGEALSAEAVREHCAAIMAKHKVPRYIWMLDEPLPRNASGKFLKRELRDKLTPKVSA</sequence>